<evidence type="ECO:0000256" key="4">
    <source>
        <dbReference type="SAM" id="SignalP"/>
    </source>
</evidence>
<evidence type="ECO:0000313" key="6">
    <source>
        <dbReference type="EMBL" id="MDY0747223.1"/>
    </source>
</evidence>
<gene>
    <name evidence="6" type="primary">prsT</name>
    <name evidence="6" type="ORF">SNE35_22145</name>
</gene>
<dbReference type="Pfam" id="PF09976">
    <property type="entry name" value="TPR_21"/>
    <property type="match status" value="1"/>
</dbReference>
<dbReference type="InterPro" id="IPR019734">
    <property type="entry name" value="TPR_rpt"/>
</dbReference>
<keyword evidence="1" id="KW-0677">Repeat</keyword>
<dbReference type="PROSITE" id="PS50005">
    <property type="entry name" value="TPR"/>
    <property type="match status" value="4"/>
</dbReference>
<comment type="caution">
    <text evidence="6">The sequence shown here is derived from an EMBL/GenBank/DDBJ whole genome shotgun (WGS) entry which is preliminary data.</text>
</comment>
<feature type="repeat" description="TPR" evidence="3">
    <location>
        <begin position="197"/>
        <end position="230"/>
    </location>
</feature>
<keyword evidence="7" id="KW-1185">Reference proteome</keyword>
<dbReference type="PROSITE" id="PS51257">
    <property type="entry name" value="PROKAR_LIPOPROTEIN"/>
    <property type="match status" value="1"/>
</dbReference>
<dbReference type="InterPro" id="IPR014266">
    <property type="entry name" value="PEP-CTERM_TPR_PrsT"/>
</dbReference>
<keyword evidence="4" id="KW-0732">Signal</keyword>
<dbReference type="RefSeq" id="WP_320425181.1">
    <property type="nucleotide sequence ID" value="NZ_JAXCLA010000007.1"/>
</dbReference>
<dbReference type="PANTHER" id="PTHR45586:SF1">
    <property type="entry name" value="LIPOPOLYSACCHARIDE ASSEMBLY PROTEIN B"/>
    <property type="match status" value="1"/>
</dbReference>
<name>A0ABU5DLQ0_9BURK</name>
<dbReference type="InterPro" id="IPR011990">
    <property type="entry name" value="TPR-like_helical_dom_sf"/>
</dbReference>
<dbReference type="NCBIfam" id="TIGR02917">
    <property type="entry name" value="PEP_TPR_lipo"/>
    <property type="match status" value="1"/>
</dbReference>
<reference evidence="6 7" key="1">
    <citation type="submission" date="2023-11" db="EMBL/GenBank/DDBJ databases">
        <title>Paucibacter sp. nov., isolated from fresh soil in Korea.</title>
        <authorList>
            <person name="Le N.T.T."/>
        </authorList>
    </citation>
    <scope>NUCLEOTIDE SEQUENCE [LARGE SCALE GENOMIC DNA]</scope>
    <source>
        <strain evidence="6 7">R3-3</strain>
    </source>
</reference>
<evidence type="ECO:0000313" key="7">
    <source>
        <dbReference type="Proteomes" id="UP001285263"/>
    </source>
</evidence>
<dbReference type="SUPFAM" id="SSF48452">
    <property type="entry name" value="TPR-like"/>
    <property type="match status" value="4"/>
</dbReference>
<evidence type="ECO:0000256" key="1">
    <source>
        <dbReference type="ARBA" id="ARBA00022737"/>
    </source>
</evidence>
<feature type="repeat" description="TPR" evidence="3">
    <location>
        <begin position="367"/>
        <end position="400"/>
    </location>
</feature>
<feature type="repeat" description="TPR" evidence="3">
    <location>
        <begin position="468"/>
        <end position="501"/>
    </location>
</feature>
<sequence>MKTRSKTHLAVLAASALLLVGCFGQSADQFLAEAKTKIDAKESEAAVIQLKNALQKDPNLAEARFLLGKVMLESGDMRGAAIELGKAKDLGYSDDLVVPLMAQAMVGQGQLQEVLTSFDDIQLQSPEAISNLKASLAVAYGGLGRSVQAEEAIQSAVSVDPSNTRAQLVRIRLLAGGGSIDDALLALDALMAKSPSSEAWQLKGDLLARTNKRQEAMQAYREAVILNKGNVPAQIGLMQLLLAKRDLEGATAQLAALKTARAGQGQVLMFTALLALERNDLKLARDSAQTLLKNAPEDPRVLNLAGAIEYRRGALLEAENYLSRALQSTPTLTKARLLLAQTKLRQGDAAKALNVLQPLLDEQGGSVEAYTIAAEAYLQSGEPQRAEEYFTKASELNPKDVRSRVALALAQVSKGHLSEGVSALRALAASDSGVTADMGLITTFLQRRDWDQALKAIDGLEIKTPDRPTAANLRGRVELARGNKDRAGQAFEAAVKIDPVFFPAIASLAALDADAGRTDAAKARFQHLLETQPNNVQANMAVIALSAKAGASKDELAASLDKLVKQMPTEAQPRLALIEMQQQRRDFKAAVASAQDAVAALPDNADAWRLLAQSQAVAGDANQAINSVNKWATLAPRSPEPQLMLAEIYAKQGDKPSQTQALKRSLAIKADFRPAQLALFASELGAGHYSEARRVAETAQTRQPADAMGTALLADVSAAQKDWTSAVTGYRAALKLQPVPEVAIKLHRALNVGGKPADAKAFESEWTAAHPQDAVFLDYLGSLALMQQNLPLAEQRYQAVLKIQPDNPIAANNIAWLLNKAKKPGALAFSEKANKVAPDQPAFMDTLAQIYADNGQMDKALEIQKRAVGLAPDLAAHRLHLARYYVAAGQKAEARTELSRLSALGDKFGQQAEVSKLLATL</sequence>
<evidence type="ECO:0000256" key="2">
    <source>
        <dbReference type="ARBA" id="ARBA00022803"/>
    </source>
</evidence>
<feature type="chain" id="PRO_5047455633" evidence="4">
    <location>
        <begin position="28"/>
        <end position="921"/>
    </location>
</feature>
<feature type="domain" description="Ancillary SecYEG translocon subunit/Cell division coordinator CpoB TPR" evidence="5">
    <location>
        <begin position="144"/>
        <end position="225"/>
    </location>
</feature>
<dbReference type="SMART" id="SM00028">
    <property type="entry name" value="TPR"/>
    <property type="match status" value="14"/>
</dbReference>
<evidence type="ECO:0000259" key="5">
    <source>
        <dbReference type="Pfam" id="PF09976"/>
    </source>
</evidence>
<protein>
    <submittedName>
        <fullName evidence="6">PEP-CTERM system TPR-repeat protein PrsT</fullName>
    </submittedName>
</protein>
<accession>A0ABU5DLQ0</accession>
<dbReference type="Proteomes" id="UP001285263">
    <property type="component" value="Unassembled WGS sequence"/>
</dbReference>
<organism evidence="6 7">
    <name type="scientific">Roseateles agri</name>
    <dbReference type="NCBI Taxonomy" id="3098619"/>
    <lineage>
        <taxon>Bacteria</taxon>
        <taxon>Pseudomonadati</taxon>
        <taxon>Pseudomonadota</taxon>
        <taxon>Betaproteobacteria</taxon>
        <taxon>Burkholderiales</taxon>
        <taxon>Sphaerotilaceae</taxon>
        <taxon>Roseateles</taxon>
    </lineage>
</organism>
<feature type="repeat" description="TPR" evidence="3">
    <location>
        <begin position="841"/>
        <end position="874"/>
    </location>
</feature>
<dbReference type="InterPro" id="IPR018704">
    <property type="entry name" value="SecYEG/CpoB_TPR"/>
</dbReference>
<dbReference type="PANTHER" id="PTHR45586">
    <property type="entry name" value="TPR REPEAT-CONTAINING PROTEIN PA4667"/>
    <property type="match status" value="1"/>
</dbReference>
<feature type="signal peptide" evidence="4">
    <location>
        <begin position="1"/>
        <end position="27"/>
    </location>
</feature>
<dbReference type="InterPro" id="IPR051012">
    <property type="entry name" value="CellSynth/LPSAsmb/PSIAsmb"/>
</dbReference>
<dbReference type="Gene3D" id="1.25.40.10">
    <property type="entry name" value="Tetratricopeptide repeat domain"/>
    <property type="match status" value="4"/>
</dbReference>
<dbReference type="EMBL" id="JAXCLA010000007">
    <property type="protein sequence ID" value="MDY0747223.1"/>
    <property type="molecule type" value="Genomic_DNA"/>
</dbReference>
<evidence type="ECO:0000256" key="3">
    <source>
        <dbReference type="PROSITE-ProRule" id="PRU00339"/>
    </source>
</evidence>
<dbReference type="Pfam" id="PF13181">
    <property type="entry name" value="TPR_8"/>
    <property type="match status" value="1"/>
</dbReference>
<proteinExistence type="predicted"/>
<dbReference type="Pfam" id="PF13432">
    <property type="entry name" value="TPR_16"/>
    <property type="match status" value="5"/>
</dbReference>
<keyword evidence="2 3" id="KW-0802">TPR repeat</keyword>